<sequence>MTWQWIALAIFSLTLLPVGQAMANGWAPRRLRSRLTPVRPRGWALLALYAAAPLNTLPRLADATSA</sequence>
<name>A0ABV9G879_9ACTN</name>
<keyword evidence="2" id="KW-1185">Reference proteome</keyword>
<gene>
    <name evidence="1" type="ORF">ACFO9E_22160</name>
</gene>
<protein>
    <recommendedName>
        <fullName evidence="3">M56 family peptidase</fullName>
    </recommendedName>
</protein>
<evidence type="ECO:0008006" key="3">
    <source>
        <dbReference type="Google" id="ProtNLM"/>
    </source>
</evidence>
<accession>A0ABV9G879</accession>
<comment type="caution">
    <text evidence="1">The sequence shown here is derived from an EMBL/GenBank/DDBJ whole genome shotgun (WGS) entry which is preliminary data.</text>
</comment>
<dbReference type="RefSeq" id="WP_381198535.1">
    <property type="nucleotide sequence ID" value="NZ_JBHSFE010000016.1"/>
</dbReference>
<proteinExistence type="predicted"/>
<reference evidence="2" key="1">
    <citation type="journal article" date="2019" name="Int. J. Syst. Evol. Microbiol.">
        <title>The Global Catalogue of Microorganisms (GCM) 10K type strain sequencing project: providing services to taxonomists for standard genome sequencing and annotation.</title>
        <authorList>
            <consortium name="The Broad Institute Genomics Platform"/>
            <consortium name="The Broad Institute Genome Sequencing Center for Infectious Disease"/>
            <person name="Wu L."/>
            <person name="Ma J."/>
        </authorList>
    </citation>
    <scope>NUCLEOTIDE SEQUENCE [LARGE SCALE GENOMIC DNA]</scope>
    <source>
        <strain evidence="2">CGMCC 4.7139</strain>
    </source>
</reference>
<dbReference type="Proteomes" id="UP001595993">
    <property type="component" value="Unassembled WGS sequence"/>
</dbReference>
<organism evidence="1 2">
    <name type="scientific">Streptomyces maoxianensis</name>
    <dbReference type="NCBI Taxonomy" id="1459942"/>
    <lineage>
        <taxon>Bacteria</taxon>
        <taxon>Bacillati</taxon>
        <taxon>Actinomycetota</taxon>
        <taxon>Actinomycetes</taxon>
        <taxon>Kitasatosporales</taxon>
        <taxon>Streptomycetaceae</taxon>
        <taxon>Streptomyces</taxon>
    </lineage>
</organism>
<evidence type="ECO:0000313" key="1">
    <source>
        <dbReference type="EMBL" id="MFC4610481.1"/>
    </source>
</evidence>
<dbReference type="EMBL" id="JBHSFE010000016">
    <property type="protein sequence ID" value="MFC4610481.1"/>
    <property type="molecule type" value="Genomic_DNA"/>
</dbReference>
<evidence type="ECO:0000313" key="2">
    <source>
        <dbReference type="Proteomes" id="UP001595993"/>
    </source>
</evidence>